<evidence type="ECO:0000313" key="3">
    <source>
        <dbReference type="Proteomes" id="UP000783863"/>
    </source>
</evidence>
<organism evidence="2 3">
    <name type="scientific">Haloarcula salinisoli</name>
    <dbReference type="NCBI Taxonomy" id="2487746"/>
    <lineage>
        <taxon>Archaea</taxon>
        <taxon>Methanobacteriati</taxon>
        <taxon>Methanobacteriota</taxon>
        <taxon>Stenosarchaea group</taxon>
        <taxon>Halobacteria</taxon>
        <taxon>Halobacteriales</taxon>
        <taxon>Haloarculaceae</taxon>
        <taxon>Haloarcula</taxon>
    </lineage>
</organism>
<evidence type="ECO:0000313" key="2">
    <source>
        <dbReference type="EMBL" id="MBX0305735.1"/>
    </source>
</evidence>
<dbReference type="Proteomes" id="UP000783863">
    <property type="component" value="Unassembled WGS sequence"/>
</dbReference>
<reference evidence="2" key="1">
    <citation type="submission" date="2021-06" db="EMBL/GenBank/DDBJ databases">
        <title>Halomicroarcula sp. F24A a new haloarchaeum isolated from saline soil.</title>
        <authorList>
            <person name="Duran-Viseras A."/>
            <person name="Sanchez-Porro C."/>
            <person name="Ventosa A."/>
        </authorList>
    </citation>
    <scope>NUCLEOTIDE SEQUENCE</scope>
    <source>
        <strain evidence="2">F24A</strain>
    </source>
</reference>
<evidence type="ECO:0000259" key="1">
    <source>
        <dbReference type="Pfam" id="PF18480"/>
    </source>
</evidence>
<gene>
    <name evidence="2" type="ORF">EGD98_19005</name>
</gene>
<dbReference type="InterPro" id="IPR041049">
    <property type="entry name" value="DUF5615"/>
</dbReference>
<sequence length="113" mass="12751">MGYRILADENIERATVTYLRKLDHDVEWIRDVPELGVGSSDTDIAAYATAEGRLILTQDDDFFTALNLADSPGVLFQKDQTLSAREVGDIVHEMSQYIEQPDVTLEYISANWL</sequence>
<comment type="caution">
    <text evidence="2">The sequence shown here is derived from an EMBL/GenBank/DDBJ whole genome shotgun (WGS) entry which is preliminary data.</text>
</comment>
<dbReference type="AlphaFoldDB" id="A0A8J7YGX0"/>
<accession>A0A8J7YGX0</accession>
<dbReference type="RefSeq" id="WP_220589928.1">
    <property type="nucleotide sequence ID" value="NZ_RKLQ01000005.1"/>
</dbReference>
<protein>
    <submittedName>
        <fullName evidence="2">DUF5615 family PIN-like protein</fullName>
    </submittedName>
</protein>
<feature type="domain" description="DUF5615" evidence="1">
    <location>
        <begin position="4"/>
        <end position="102"/>
    </location>
</feature>
<dbReference type="EMBL" id="RKLQ01000005">
    <property type="protein sequence ID" value="MBX0305735.1"/>
    <property type="molecule type" value="Genomic_DNA"/>
</dbReference>
<keyword evidence="3" id="KW-1185">Reference proteome</keyword>
<dbReference type="Pfam" id="PF18480">
    <property type="entry name" value="DUF5615"/>
    <property type="match status" value="1"/>
</dbReference>
<name>A0A8J7YGX0_9EURY</name>
<proteinExistence type="predicted"/>